<proteinExistence type="evidence at transcript level"/>
<keyword evidence="10" id="KW-0508">mRNA splicing</keyword>
<dbReference type="AlphaFoldDB" id="A0A4Y7MTE0"/>
<evidence type="ECO:0000256" key="7">
    <source>
        <dbReference type="ARBA" id="ARBA00023015"/>
    </source>
</evidence>
<dbReference type="OrthoDB" id="4096268at2759"/>
<keyword evidence="9" id="KW-0804">Transcription</keyword>
<evidence type="ECO:0000256" key="9">
    <source>
        <dbReference type="ARBA" id="ARBA00023163"/>
    </source>
</evidence>
<evidence type="ECO:0000256" key="8">
    <source>
        <dbReference type="ARBA" id="ARBA00023125"/>
    </source>
</evidence>
<evidence type="ECO:0000259" key="15">
    <source>
        <dbReference type="PROSITE" id="PS50006"/>
    </source>
</evidence>
<dbReference type="GO" id="GO:0003723">
    <property type="term" value="F:RNA binding"/>
    <property type="evidence" value="ECO:0007669"/>
    <property type="project" value="UniProtKB-KW"/>
</dbReference>
<evidence type="ECO:0000256" key="12">
    <source>
        <dbReference type="ARBA" id="ARBA00068386"/>
    </source>
</evidence>
<keyword evidence="2" id="KW-0678">Repressor</keyword>
<evidence type="ECO:0000313" key="16">
    <source>
        <dbReference type="EMBL" id="SVE84294.1"/>
    </source>
</evidence>
<dbReference type="GO" id="GO:0005681">
    <property type="term" value="C:spliceosomal complex"/>
    <property type="evidence" value="ECO:0007669"/>
    <property type="project" value="UniProtKB-KW"/>
</dbReference>
<gene>
    <name evidence="16" type="primary">EOG090X07CE</name>
</gene>
<keyword evidence="4" id="KW-0507">mRNA processing</keyword>
<reference evidence="16" key="1">
    <citation type="submission" date="2018-08" db="EMBL/GenBank/DDBJ databases">
        <authorList>
            <person name="Cornetti L."/>
        </authorList>
    </citation>
    <scope>NUCLEOTIDE SEQUENCE</scope>
    <source>
        <strain evidence="16">PA42</strain>
    </source>
</reference>
<sequence length="361" mass="39693">MANHFEIPNWAGKPTTGLHLDVTKDGKLIQKLMIDQKKCYLFGRNPQMCDFCIDHASCSRVHSALVWHKHLNRAFLVDLGSTHGTYIGTMRIESEKPTQLPVDSTFHFGASTRYYILRERPQNAPRPILEELEEEAKSVHQDGGKLGLPESEMELDNLTEFNTAHNRRISMLGIADDDAGSRIAAGKRKKRSITFNDEEEVINPEDIDPNVGRFRNLVHTSLVIPTKRIKSETLASGTMSRENQFHRSLSASSGGEGLYGGLPPEMGESSQSHLTSQSASSGLFSSTLASKLGLPLMPNPAPDVDLSAPMEPAAAPVTSRLNVEFTQPPAVESDPSSNGPKRKKYAKEAWPGKKPAPSLLM</sequence>
<comment type="subcellular location">
    <subcellularLocation>
        <location evidence="1">Nucleus speckle</location>
    </subcellularLocation>
</comment>
<dbReference type="GO" id="GO:0003677">
    <property type="term" value="F:DNA binding"/>
    <property type="evidence" value="ECO:0007669"/>
    <property type="project" value="UniProtKB-KW"/>
</dbReference>
<organism evidence="16">
    <name type="scientific">Daphnia pulex</name>
    <name type="common">Water flea</name>
    <dbReference type="NCBI Taxonomy" id="6669"/>
    <lineage>
        <taxon>Eukaryota</taxon>
        <taxon>Metazoa</taxon>
        <taxon>Ecdysozoa</taxon>
        <taxon>Arthropoda</taxon>
        <taxon>Crustacea</taxon>
        <taxon>Branchiopoda</taxon>
        <taxon>Diplostraca</taxon>
        <taxon>Cladocera</taxon>
        <taxon>Anomopoda</taxon>
        <taxon>Daphniidae</taxon>
        <taxon>Daphnia</taxon>
    </lineage>
</organism>
<dbReference type="SUPFAM" id="SSF49879">
    <property type="entry name" value="SMAD/FHA domain"/>
    <property type="match status" value="1"/>
</dbReference>
<evidence type="ECO:0000256" key="1">
    <source>
        <dbReference type="ARBA" id="ARBA00004324"/>
    </source>
</evidence>
<evidence type="ECO:0000256" key="6">
    <source>
        <dbReference type="ARBA" id="ARBA00022884"/>
    </source>
</evidence>
<dbReference type="PROSITE" id="PS50006">
    <property type="entry name" value="FHA_DOMAIN"/>
    <property type="match status" value="1"/>
</dbReference>
<protein>
    <recommendedName>
        <fullName evidence="12">Nuclear inhibitor of protein phosphatase 1</fullName>
    </recommendedName>
    <alternativeName>
        <fullName evidence="13">Protein phosphatase 1 regulatory inhibitor subunit 8</fullName>
    </alternativeName>
</protein>
<name>A0A4Y7MTE0_DAPPU</name>
<feature type="domain" description="FHA" evidence="15">
    <location>
        <begin position="40"/>
        <end position="92"/>
    </location>
</feature>
<dbReference type="SMART" id="SM00240">
    <property type="entry name" value="FHA"/>
    <property type="match status" value="1"/>
</dbReference>
<dbReference type="PANTHER" id="PTHR23308">
    <property type="entry name" value="NUCLEAR INHIBITOR OF PROTEIN PHOSPHATASE-1"/>
    <property type="match status" value="1"/>
</dbReference>
<dbReference type="FunFam" id="2.60.200.20:FF:000012">
    <property type="entry name" value="Nuclear inhibitor of protein phosphatase 1"/>
    <property type="match status" value="1"/>
</dbReference>
<dbReference type="CDD" id="cd22674">
    <property type="entry name" value="FHA_PPP1R8"/>
    <property type="match status" value="1"/>
</dbReference>
<evidence type="ECO:0000256" key="3">
    <source>
        <dbReference type="ARBA" id="ARBA00022553"/>
    </source>
</evidence>
<feature type="region of interest" description="Disordered" evidence="14">
    <location>
        <begin position="249"/>
        <end position="279"/>
    </location>
</feature>
<keyword evidence="11" id="KW-0539">Nucleus</keyword>
<dbReference type="GO" id="GO:0016607">
    <property type="term" value="C:nuclear speck"/>
    <property type="evidence" value="ECO:0007669"/>
    <property type="project" value="UniProtKB-SubCell"/>
</dbReference>
<feature type="region of interest" description="Disordered" evidence="14">
    <location>
        <begin position="303"/>
        <end position="361"/>
    </location>
</feature>
<keyword evidence="6" id="KW-0694">RNA-binding</keyword>
<dbReference type="EMBL" id="LR014675">
    <property type="protein sequence ID" value="SVE84294.1"/>
    <property type="molecule type" value="mRNA"/>
</dbReference>
<keyword evidence="5" id="KW-0747">Spliceosome</keyword>
<evidence type="ECO:0000256" key="4">
    <source>
        <dbReference type="ARBA" id="ARBA00022664"/>
    </source>
</evidence>
<evidence type="ECO:0000256" key="13">
    <source>
        <dbReference type="ARBA" id="ARBA00077703"/>
    </source>
</evidence>
<evidence type="ECO:0000256" key="11">
    <source>
        <dbReference type="ARBA" id="ARBA00023242"/>
    </source>
</evidence>
<evidence type="ECO:0000256" key="2">
    <source>
        <dbReference type="ARBA" id="ARBA00022491"/>
    </source>
</evidence>
<dbReference type="Pfam" id="PF00498">
    <property type="entry name" value="FHA"/>
    <property type="match status" value="1"/>
</dbReference>
<evidence type="ECO:0000256" key="10">
    <source>
        <dbReference type="ARBA" id="ARBA00023187"/>
    </source>
</evidence>
<evidence type="ECO:0000256" key="14">
    <source>
        <dbReference type="SAM" id="MobiDB-lite"/>
    </source>
</evidence>
<evidence type="ECO:0000256" key="5">
    <source>
        <dbReference type="ARBA" id="ARBA00022728"/>
    </source>
</evidence>
<dbReference type="InterPro" id="IPR050923">
    <property type="entry name" value="Cell_Proc_Reg/RNA_Proc"/>
</dbReference>
<dbReference type="InterPro" id="IPR008984">
    <property type="entry name" value="SMAD_FHA_dom_sf"/>
</dbReference>
<dbReference type="InterPro" id="IPR000253">
    <property type="entry name" value="FHA_dom"/>
</dbReference>
<keyword evidence="7" id="KW-0805">Transcription regulation</keyword>
<dbReference type="Gene3D" id="2.60.200.20">
    <property type="match status" value="1"/>
</dbReference>
<keyword evidence="8" id="KW-0238">DNA-binding</keyword>
<dbReference type="Gene3D" id="6.10.250.1290">
    <property type="match status" value="1"/>
</dbReference>
<dbReference type="GO" id="GO:0006397">
    <property type="term" value="P:mRNA processing"/>
    <property type="evidence" value="ECO:0007669"/>
    <property type="project" value="UniProtKB-KW"/>
</dbReference>
<dbReference type="GO" id="GO:0008380">
    <property type="term" value="P:RNA splicing"/>
    <property type="evidence" value="ECO:0007669"/>
    <property type="project" value="UniProtKB-KW"/>
</dbReference>
<accession>A0A4Y7MTE0</accession>
<feature type="compositionally biased region" description="Low complexity" evidence="14">
    <location>
        <begin position="261"/>
        <end position="279"/>
    </location>
</feature>
<keyword evidence="3" id="KW-0597">Phosphoprotein</keyword>